<evidence type="ECO:0008006" key="5">
    <source>
        <dbReference type="Google" id="ProtNLM"/>
    </source>
</evidence>
<protein>
    <recommendedName>
        <fullName evidence="5">DUF4352 domain-containing protein</fullName>
    </recommendedName>
</protein>
<feature type="compositionally biased region" description="Low complexity" evidence="1">
    <location>
        <begin position="31"/>
        <end position="49"/>
    </location>
</feature>
<keyword evidence="4" id="KW-1185">Reference proteome</keyword>
<organism evidence="3 4">
    <name type="scientific">Actinomadura chokoriensis</name>
    <dbReference type="NCBI Taxonomy" id="454156"/>
    <lineage>
        <taxon>Bacteria</taxon>
        <taxon>Bacillati</taxon>
        <taxon>Actinomycetota</taxon>
        <taxon>Actinomycetes</taxon>
        <taxon>Streptosporangiales</taxon>
        <taxon>Thermomonosporaceae</taxon>
        <taxon>Actinomadura</taxon>
    </lineage>
</organism>
<keyword evidence="2" id="KW-0732">Signal</keyword>
<feature type="region of interest" description="Disordered" evidence="1">
    <location>
        <begin position="27"/>
        <end position="49"/>
    </location>
</feature>
<name>A0ABV4QNY5_9ACTN</name>
<dbReference type="Proteomes" id="UP001569904">
    <property type="component" value="Unassembled WGS sequence"/>
</dbReference>
<reference evidence="3 4" key="1">
    <citation type="submission" date="2023-11" db="EMBL/GenBank/DDBJ databases">
        <title>Actinomadura monticuli sp. nov., isolated from volcanic ash.</title>
        <authorList>
            <person name="Lee S.D."/>
            <person name="Yang H."/>
            <person name="Kim I.S."/>
        </authorList>
    </citation>
    <scope>NUCLEOTIDE SEQUENCE [LARGE SCALE GENOMIC DNA]</scope>
    <source>
        <strain evidence="3 4">DSM 45346</strain>
    </source>
</reference>
<proteinExistence type="predicted"/>
<feature type="signal peptide" evidence="2">
    <location>
        <begin position="1"/>
        <end position="26"/>
    </location>
</feature>
<evidence type="ECO:0000313" key="4">
    <source>
        <dbReference type="Proteomes" id="UP001569904"/>
    </source>
</evidence>
<dbReference type="PROSITE" id="PS51257">
    <property type="entry name" value="PROKAR_LIPOPROTEIN"/>
    <property type="match status" value="1"/>
</dbReference>
<comment type="caution">
    <text evidence="3">The sequence shown here is derived from an EMBL/GenBank/DDBJ whole genome shotgun (WGS) entry which is preliminary data.</text>
</comment>
<dbReference type="RefSeq" id="WP_371938582.1">
    <property type="nucleotide sequence ID" value="NZ_JAXCEH010000001.1"/>
</dbReference>
<evidence type="ECO:0000256" key="1">
    <source>
        <dbReference type="SAM" id="MobiDB-lite"/>
    </source>
</evidence>
<feature type="chain" id="PRO_5045060857" description="DUF4352 domain-containing protein" evidence="2">
    <location>
        <begin position="27"/>
        <end position="191"/>
    </location>
</feature>
<evidence type="ECO:0000256" key="2">
    <source>
        <dbReference type="SAM" id="SignalP"/>
    </source>
</evidence>
<gene>
    <name evidence="3" type="ORF">SM436_01215</name>
</gene>
<evidence type="ECO:0000313" key="3">
    <source>
        <dbReference type="EMBL" id="MFA1552299.1"/>
    </source>
</evidence>
<accession>A0ABV4QNY5</accession>
<dbReference type="EMBL" id="JAXCEH010000001">
    <property type="protein sequence ID" value="MFA1552299.1"/>
    <property type="molecule type" value="Genomic_DNA"/>
</dbReference>
<sequence length="191" mass="20095">MRPTFRLVAAIAATLLLAGGMTGCSALGKESGSSSGRSSSSGDGSDVSLGQAGFDNAAKPVVAGTFDSPMAEGAKVDIAIMGLRVRGELATLTVQLTPRFPGVAPDRINAYRLNGEHGLGTSLIDPVNLKRYVVVKDSGGKELETDDIFVKMTNNQATPFYYTFAAPPENVKSVDLQIGSWPTFRSIPVER</sequence>